<keyword evidence="2" id="KW-1185">Reference proteome</keyword>
<organism evidence="1 2">
    <name type="scientific">Ochrobactrum quorumnocens</name>
    <dbReference type="NCBI Taxonomy" id="271865"/>
    <lineage>
        <taxon>Bacteria</taxon>
        <taxon>Pseudomonadati</taxon>
        <taxon>Pseudomonadota</taxon>
        <taxon>Alphaproteobacteria</taxon>
        <taxon>Hyphomicrobiales</taxon>
        <taxon>Brucellaceae</taxon>
        <taxon>Brucella/Ochrobactrum group</taxon>
        <taxon>Ochrobactrum</taxon>
    </lineage>
</organism>
<evidence type="ECO:0000313" key="1">
    <source>
        <dbReference type="EMBL" id="KAA9367112.1"/>
    </source>
</evidence>
<protein>
    <submittedName>
        <fullName evidence="1">Uncharacterized protein</fullName>
    </submittedName>
</protein>
<sequence length="75" mass="7884">MAFDIHGFVAARFGSGLREAIPHRIGLRLACGVFPDLSERTLAPQAGCGVVAGTALDAERAGYTAFKKHGEAIRS</sequence>
<dbReference type="Proteomes" id="UP000327108">
    <property type="component" value="Unassembled WGS sequence"/>
</dbReference>
<name>A0A5N1JSC7_9HYPH</name>
<dbReference type="EMBL" id="VYXQ01000014">
    <property type="protein sequence ID" value="KAA9367112.1"/>
    <property type="molecule type" value="Genomic_DNA"/>
</dbReference>
<accession>A0A5N1JSC7</accession>
<dbReference type="RefSeq" id="WP_191793787.1">
    <property type="nucleotide sequence ID" value="NZ_JBLZNM010000004.1"/>
</dbReference>
<gene>
    <name evidence="1" type="ORF">F3W84_15005</name>
</gene>
<evidence type="ECO:0000313" key="2">
    <source>
        <dbReference type="Proteomes" id="UP000327108"/>
    </source>
</evidence>
<comment type="caution">
    <text evidence="1">The sequence shown here is derived from an EMBL/GenBank/DDBJ whole genome shotgun (WGS) entry which is preliminary data.</text>
</comment>
<proteinExistence type="predicted"/>
<reference evidence="1 2" key="1">
    <citation type="submission" date="2019-09" db="EMBL/GenBank/DDBJ databases">
        <title>Biological control of the noxious weed angled onion (Allium triquetrum) thwarted by endophytic bacteria in Victoria, Australia.</title>
        <authorList>
            <person name="Tehranchian P."/>
            <person name="Adair R.J."/>
            <person name="Van T.H."/>
            <person name="Morrison P.D."/>
            <person name="Williams H."/>
            <person name="Lawrie A.C."/>
        </authorList>
    </citation>
    <scope>NUCLEOTIDE SEQUENCE [LARGE SCALE GENOMIC DNA]</scope>
    <source>
        <strain evidence="1 2">RPTAtOch1</strain>
    </source>
</reference>
<dbReference type="AlphaFoldDB" id="A0A5N1JSC7"/>